<reference evidence="1" key="1">
    <citation type="journal article" date="2005" name="Appl. Environ. Microbiol.">
        <title>Construction, analysis, and beta-glucanase screening of a bacterial artificial chromosome library from the large-bowel microbiota of mice.</title>
        <authorList>
            <person name="Walter J."/>
            <person name="Mangold M."/>
            <person name="Tannock G.W."/>
        </authorList>
    </citation>
    <scope>NUCLEOTIDE SEQUENCE</scope>
</reference>
<name>Q58WP9_9BACT</name>
<sequence>MDTNRFIKRLTEIVEEYISDEEAYSDDVQLEVNTQTWDMEIADPDNDIPGCDYWPMMDLVRMSSGNAGQWEPDPEAIAEVAAEYVFTE</sequence>
<organism evidence="1">
    <name type="scientific">uncultured murine large bowel bacterium BAC 54B</name>
    <dbReference type="NCBI Taxonomy" id="314101"/>
    <lineage>
        <taxon>Bacteria</taxon>
        <taxon>environmental samples</taxon>
    </lineage>
</organism>
<proteinExistence type="predicted"/>
<dbReference type="AlphaFoldDB" id="Q58WP9"/>
<dbReference type="EMBL" id="AY766186">
    <property type="protein sequence ID" value="AAX16427.1"/>
    <property type="molecule type" value="Genomic_DNA"/>
</dbReference>
<protein>
    <submittedName>
        <fullName evidence="1">Uncharacterized protein</fullName>
    </submittedName>
</protein>
<evidence type="ECO:0000313" key="1">
    <source>
        <dbReference type="EMBL" id="AAX16427.1"/>
    </source>
</evidence>
<accession>Q58WP9</accession>